<protein>
    <submittedName>
        <fullName evidence="2">Uncharacterized protein</fullName>
    </submittedName>
</protein>
<accession>A0AAE0GNG7</accession>
<proteinExistence type="predicted"/>
<dbReference type="AlphaFoldDB" id="A0AAE0GNG7"/>
<evidence type="ECO:0000313" key="2">
    <source>
        <dbReference type="EMBL" id="KAK3280626.1"/>
    </source>
</evidence>
<evidence type="ECO:0000256" key="1">
    <source>
        <dbReference type="SAM" id="MobiDB-lite"/>
    </source>
</evidence>
<organism evidence="2 3">
    <name type="scientific">Cymbomonas tetramitiformis</name>
    <dbReference type="NCBI Taxonomy" id="36881"/>
    <lineage>
        <taxon>Eukaryota</taxon>
        <taxon>Viridiplantae</taxon>
        <taxon>Chlorophyta</taxon>
        <taxon>Pyramimonadophyceae</taxon>
        <taxon>Pyramimonadales</taxon>
        <taxon>Pyramimonadaceae</taxon>
        <taxon>Cymbomonas</taxon>
    </lineage>
</organism>
<feature type="region of interest" description="Disordered" evidence="1">
    <location>
        <begin position="74"/>
        <end position="163"/>
    </location>
</feature>
<reference evidence="2 3" key="1">
    <citation type="journal article" date="2015" name="Genome Biol. Evol.">
        <title>Comparative Genomics of a Bacterivorous Green Alga Reveals Evolutionary Causalities and Consequences of Phago-Mixotrophic Mode of Nutrition.</title>
        <authorList>
            <person name="Burns J.A."/>
            <person name="Paasch A."/>
            <person name="Narechania A."/>
            <person name="Kim E."/>
        </authorList>
    </citation>
    <scope>NUCLEOTIDE SEQUENCE [LARGE SCALE GENOMIC DNA]</scope>
    <source>
        <strain evidence="2 3">PLY_AMNH</strain>
    </source>
</reference>
<evidence type="ECO:0000313" key="3">
    <source>
        <dbReference type="Proteomes" id="UP001190700"/>
    </source>
</evidence>
<comment type="caution">
    <text evidence="2">The sequence shown here is derived from an EMBL/GenBank/DDBJ whole genome shotgun (WGS) entry which is preliminary data.</text>
</comment>
<sequence length="163" mass="17214">MADRGAPLPPSRSSILGRWWWQGAGGRSRWCYVQRRTVTKPVGDWKPAQNPRVPHSMWEGVGYPCISCFRMWGVTDGHTDTEGPAGGVPPAAAPGPPASRGSPSLQHAAVDGDDGDGDGGAAAFPFRPLLDRDEPGPMPDTSVDDDDLGPGTSGRPVRTSDVD</sequence>
<gene>
    <name evidence="2" type="ORF">CYMTET_11538</name>
</gene>
<dbReference type="EMBL" id="LGRX02004321">
    <property type="protein sequence ID" value="KAK3280626.1"/>
    <property type="molecule type" value="Genomic_DNA"/>
</dbReference>
<dbReference type="Proteomes" id="UP001190700">
    <property type="component" value="Unassembled WGS sequence"/>
</dbReference>
<name>A0AAE0GNG7_9CHLO</name>
<keyword evidence="3" id="KW-1185">Reference proteome</keyword>